<feature type="compositionally biased region" description="Low complexity" evidence="1">
    <location>
        <begin position="120"/>
        <end position="134"/>
    </location>
</feature>
<dbReference type="Proteomes" id="UP000287388">
    <property type="component" value="Chromosome"/>
</dbReference>
<evidence type="ECO:0000256" key="2">
    <source>
        <dbReference type="SAM" id="SignalP"/>
    </source>
</evidence>
<reference evidence="4 6" key="2">
    <citation type="submission" date="2020-12" db="EMBL/GenBank/DDBJ databases">
        <title>FDA dAtabase for Regulatory Grade micrObial Sequences (FDA-ARGOS): Supporting development and validation of Infectious Disease Dx tests.</title>
        <authorList>
            <person name="Kerrigan L."/>
            <person name="Long C."/>
            <person name="Tallon L."/>
            <person name="Sadzewicz L."/>
            <person name="Zhao X."/>
            <person name="Boylan J."/>
            <person name="Ott S."/>
            <person name="Bowen H."/>
            <person name="Vavikolanu K."/>
            <person name="Mehta A."/>
            <person name="Aluvathingal J."/>
            <person name="Nadendla S."/>
            <person name="Yan Y."/>
            <person name="Sichtig H."/>
        </authorList>
    </citation>
    <scope>NUCLEOTIDE SEQUENCE [LARGE SCALE GENOMIC DNA]</scope>
    <source>
        <strain evidence="4 6">FDAARGOS_1026</strain>
    </source>
</reference>
<keyword evidence="6" id="KW-1185">Reference proteome</keyword>
<dbReference type="AlphaFoldDB" id="A0A410NTX8"/>
<dbReference type="EMBL" id="CP066026">
    <property type="protein sequence ID" value="QQB89201.1"/>
    <property type="molecule type" value="Genomic_DNA"/>
</dbReference>
<protein>
    <submittedName>
        <fullName evidence="3">Superoxide dismutase</fullName>
    </submittedName>
</protein>
<dbReference type="Proteomes" id="UP000596117">
    <property type="component" value="Chromosome"/>
</dbReference>
<gene>
    <name evidence="3" type="ORF">EQG53_03170</name>
    <name evidence="4" type="ORF">I6H83_01765</name>
</gene>
<feature type="region of interest" description="Disordered" evidence="1">
    <location>
        <begin position="114"/>
        <end position="154"/>
    </location>
</feature>
<proteinExistence type="predicted"/>
<feature type="region of interest" description="Disordered" evidence="1">
    <location>
        <begin position="25"/>
        <end position="56"/>
    </location>
</feature>
<dbReference type="KEGG" id="bdm:EQG53_03170"/>
<keyword evidence="2" id="KW-0732">Signal</keyword>
<reference evidence="3 5" key="1">
    <citation type="submission" date="2019-01" db="EMBL/GenBank/DDBJ databases">
        <title>Brevundimonas diminuta Genome sequencing and assembly.</title>
        <authorList>
            <person name="Chen H."/>
        </authorList>
    </citation>
    <scope>NUCLEOTIDE SEQUENCE [LARGE SCALE GENOMIC DNA]</scope>
    <source>
        <strain evidence="3">ATCC</strain>
        <strain evidence="5">ATCC(B) 19146</strain>
    </source>
</reference>
<dbReference type="RefSeq" id="WP_128719097.1">
    <property type="nucleotide sequence ID" value="NZ_BJNC01000001.1"/>
</dbReference>
<evidence type="ECO:0000313" key="5">
    <source>
        <dbReference type="Proteomes" id="UP000287388"/>
    </source>
</evidence>
<evidence type="ECO:0000313" key="3">
    <source>
        <dbReference type="EMBL" id="QAT13433.1"/>
    </source>
</evidence>
<feature type="signal peptide" evidence="2">
    <location>
        <begin position="1"/>
        <end position="23"/>
    </location>
</feature>
<feature type="chain" id="PRO_5019283658" evidence="2">
    <location>
        <begin position="24"/>
        <end position="154"/>
    </location>
</feature>
<accession>A0A410NTX8</accession>
<name>A0A410NTX8_BREDI</name>
<feature type="compositionally biased region" description="Polar residues" evidence="1">
    <location>
        <begin position="46"/>
        <end position="56"/>
    </location>
</feature>
<evidence type="ECO:0000256" key="1">
    <source>
        <dbReference type="SAM" id="MobiDB-lite"/>
    </source>
</evidence>
<sequence length="154" mass="15162">MIRKTALLTGIAGAFLIAAPAFAQDATTPQTPEPAPAEAAAAQPQSLTLTPGSTVKGSDGAEIGKLVGVQNGANGQELTVRTADGQVRPVPLAGIRQDGADIVVDASASDIQSAAPIASDTAEPTPDAAADAPPADTPPADAPTADEPNGDEPH</sequence>
<evidence type="ECO:0000313" key="4">
    <source>
        <dbReference type="EMBL" id="QQB89201.1"/>
    </source>
</evidence>
<feature type="compositionally biased region" description="Low complexity" evidence="1">
    <location>
        <begin position="25"/>
        <end position="45"/>
    </location>
</feature>
<organism evidence="3 5">
    <name type="scientific">Brevundimonas diminuta</name>
    <name type="common">Pseudomonas diminuta</name>
    <dbReference type="NCBI Taxonomy" id="293"/>
    <lineage>
        <taxon>Bacteria</taxon>
        <taxon>Pseudomonadati</taxon>
        <taxon>Pseudomonadota</taxon>
        <taxon>Alphaproteobacteria</taxon>
        <taxon>Caulobacterales</taxon>
        <taxon>Caulobacteraceae</taxon>
        <taxon>Brevundimonas</taxon>
    </lineage>
</organism>
<dbReference type="EMBL" id="CP035093">
    <property type="protein sequence ID" value="QAT13433.1"/>
    <property type="molecule type" value="Genomic_DNA"/>
</dbReference>
<evidence type="ECO:0000313" key="6">
    <source>
        <dbReference type="Proteomes" id="UP000596117"/>
    </source>
</evidence>